<dbReference type="Proteomes" id="UP000331127">
    <property type="component" value="Unassembled WGS sequence"/>
</dbReference>
<organism evidence="2 3">
    <name type="scientific">Acrocarpospora macrocephala</name>
    <dbReference type="NCBI Taxonomy" id="150177"/>
    <lineage>
        <taxon>Bacteria</taxon>
        <taxon>Bacillati</taxon>
        <taxon>Actinomycetota</taxon>
        <taxon>Actinomycetes</taxon>
        <taxon>Streptosporangiales</taxon>
        <taxon>Streptosporangiaceae</taxon>
        <taxon>Acrocarpospora</taxon>
    </lineage>
</organism>
<comment type="caution">
    <text evidence="2">The sequence shown here is derived from an EMBL/GenBank/DDBJ whole genome shotgun (WGS) entry which is preliminary data.</text>
</comment>
<evidence type="ECO:0000313" key="2">
    <source>
        <dbReference type="EMBL" id="GES16618.1"/>
    </source>
</evidence>
<reference evidence="2 3" key="1">
    <citation type="submission" date="2019-10" db="EMBL/GenBank/DDBJ databases">
        <title>Whole genome shotgun sequence of Acrocarpospora macrocephala NBRC 16266.</title>
        <authorList>
            <person name="Ichikawa N."/>
            <person name="Kimura A."/>
            <person name="Kitahashi Y."/>
            <person name="Komaki H."/>
            <person name="Oguchi A."/>
        </authorList>
    </citation>
    <scope>NUCLEOTIDE SEQUENCE [LARGE SCALE GENOMIC DNA]</scope>
    <source>
        <strain evidence="2 3">NBRC 16266</strain>
    </source>
</reference>
<evidence type="ECO:0000256" key="1">
    <source>
        <dbReference type="SAM" id="MobiDB-lite"/>
    </source>
</evidence>
<feature type="compositionally biased region" description="Basic and acidic residues" evidence="1">
    <location>
        <begin position="1"/>
        <end position="12"/>
    </location>
</feature>
<sequence length="97" mass="9958">MQRGQERREERASQNGALAAGRGGDHLPDAGGAVPSGQGAQVGGQLAGRLGHGRVVAEGVQADPVIPDYQADQLAAHVQQAEHGQVGGGQLVRHRAR</sequence>
<protein>
    <submittedName>
        <fullName evidence="2">Uncharacterized protein</fullName>
    </submittedName>
</protein>
<dbReference type="AlphaFoldDB" id="A0A5M3XEX2"/>
<proteinExistence type="predicted"/>
<name>A0A5M3XEX2_9ACTN</name>
<dbReference type="EMBL" id="BLAE01000107">
    <property type="protein sequence ID" value="GES16618.1"/>
    <property type="molecule type" value="Genomic_DNA"/>
</dbReference>
<evidence type="ECO:0000313" key="3">
    <source>
        <dbReference type="Proteomes" id="UP000331127"/>
    </source>
</evidence>
<keyword evidence="3" id="KW-1185">Reference proteome</keyword>
<accession>A0A5M3XEX2</accession>
<gene>
    <name evidence="2" type="ORF">Amac_102160</name>
</gene>
<feature type="region of interest" description="Disordered" evidence="1">
    <location>
        <begin position="1"/>
        <end position="45"/>
    </location>
</feature>